<evidence type="ECO:0000313" key="2">
    <source>
        <dbReference type="EMBL" id="GIU52655.1"/>
    </source>
</evidence>
<evidence type="ECO:0000313" key="3">
    <source>
        <dbReference type="Proteomes" id="UP000887104"/>
    </source>
</evidence>
<dbReference type="Pfam" id="PF13737">
    <property type="entry name" value="DDE_Tnp_1_5"/>
    <property type="match status" value="1"/>
</dbReference>
<feature type="domain" description="Transposase DDE" evidence="1">
    <location>
        <begin position="2"/>
        <end position="56"/>
    </location>
</feature>
<protein>
    <recommendedName>
        <fullName evidence="1">Transposase DDE domain-containing protein</fullName>
    </recommendedName>
</protein>
<sequence length="57" mass="6724">MSIWLSSSIIESWQNDMRYYDGRGSTVKYPDSTIEACHYIRMVFKLSLRQAQGFIEN</sequence>
<dbReference type="Proteomes" id="UP000887104">
    <property type="component" value="Unassembled WGS sequence"/>
</dbReference>
<accession>A0ABQ4PRW3</accession>
<gene>
    <name evidence="2" type="ORF">TUM4438_45900</name>
</gene>
<dbReference type="EMBL" id="BPEY01000212">
    <property type="protein sequence ID" value="GIU52655.1"/>
    <property type="molecule type" value="Genomic_DNA"/>
</dbReference>
<dbReference type="InterPro" id="IPR025668">
    <property type="entry name" value="Tnp_DDE_dom"/>
</dbReference>
<keyword evidence="3" id="KW-1185">Reference proteome</keyword>
<organism evidence="2 3">
    <name type="scientific">Shewanella sairae</name>
    <dbReference type="NCBI Taxonomy" id="190310"/>
    <lineage>
        <taxon>Bacteria</taxon>
        <taxon>Pseudomonadati</taxon>
        <taxon>Pseudomonadota</taxon>
        <taxon>Gammaproteobacteria</taxon>
        <taxon>Alteromonadales</taxon>
        <taxon>Shewanellaceae</taxon>
        <taxon>Shewanella</taxon>
    </lineage>
</organism>
<evidence type="ECO:0000259" key="1">
    <source>
        <dbReference type="Pfam" id="PF13737"/>
    </source>
</evidence>
<reference evidence="2" key="1">
    <citation type="submission" date="2021-05" db="EMBL/GenBank/DDBJ databases">
        <title>Molecular characterization for Shewanella algae harboring chromosomal blaOXA-55-like strains isolated from clinical and environment sample.</title>
        <authorList>
            <person name="Ohama Y."/>
            <person name="Aoki K."/>
            <person name="Harada S."/>
            <person name="Moriya K."/>
            <person name="Ishii Y."/>
            <person name="Tateda K."/>
        </authorList>
    </citation>
    <scope>NUCLEOTIDE SEQUENCE</scope>
    <source>
        <strain evidence="2">JCM 11563</strain>
    </source>
</reference>
<proteinExistence type="predicted"/>
<comment type="caution">
    <text evidence="2">The sequence shown here is derived from an EMBL/GenBank/DDBJ whole genome shotgun (WGS) entry which is preliminary data.</text>
</comment>
<name>A0ABQ4PRW3_9GAMM</name>